<feature type="transmembrane region" description="Helical" evidence="1">
    <location>
        <begin position="163"/>
        <end position="182"/>
    </location>
</feature>
<reference evidence="2 3" key="1">
    <citation type="submission" date="2022-09" db="EMBL/GenBank/DDBJ databases">
        <authorList>
            <person name="Han X.L."/>
            <person name="Wang Q."/>
            <person name="Lu T."/>
        </authorList>
    </citation>
    <scope>NUCLEOTIDE SEQUENCE [LARGE SCALE GENOMIC DNA]</scope>
    <source>
        <strain evidence="2 3">WQ 127069</strain>
    </source>
</reference>
<keyword evidence="3" id="KW-1185">Reference proteome</keyword>
<keyword evidence="1" id="KW-0472">Membrane</keyword>
<evidence type="ECO:0000313" key="3">
    <source>
        <dbReference type="Proteomes" id="UP001652445"/>
    </source>
</evidence>
<evidence type="ECO:0000256" key="1">
    <source>
        <dbReference type="SAM" id="Phobius"/>
    </source>
</evidence>
<feature type="transmembrane region" description="Helical" evidence="1">
    <location>
        <begin position="50"/>
        <end position="68"/>
    </location>
</feature>
<organism evidence="2 3">
    <name type="scientific">Paenibacillus baimaensis</name>
    <dbReference type="NCBI Taxonomy" id="2982185"/>
    <lineage>
        <taxon>Bacteria</taxon>
        <taxon>Bacillati</taxon>
        <taxon>Bacillota</taxon>
        <taxon>Bacilli</taxon>
        <taxon>Bacillales</taxon>
        <taxon>Paenibacillaceae</taxon>
        <taxon>Paenibacillus</taxon>
    </lineage>
</organism>
<keyword evidence="1" id="KW-1133">Transmembrane helix</keyword>
<evidence type="ECO:0000313" key="2">
    <source>
        <dbReference type="EMBL" id="MCU6794661.1"/>
    </source>
</evidence>
<feature type="transmembrane region" description="Helical" evidence="1">
    <location>
        <begin position="125"/>
        <end position="143"/>
    </location>
</feature>
<dbReference type="RefSeq" id="WP_262685775.1">
    <property type="nucleotide sequence ID" value="NZ_JAOQIO010000084.1"/>
</dbReference>
<comment type="caution">
    <text evidence="2">The sequence shown here is derived from an EMBL/GenBank/DDBJ whole genome shotgun (WGS) entry which is preliminary data.</text>
</comment>
<dbReference type="Proteomes" id="UP001652445">
    <property type="component" value="Unassembled WGS sequence"/>
</dbReference>
<name>A0ABT2UKL7_9BACL</name>
<proteinExistence type="predicted"/>
<feature type="transmembrane region" description="Helical" evidence="1">
    <location>
        <begin position="99"/>
        <end position="118"/>
    </location>
</feature>
<feature type="transmembrane region" description="Helical" evidence="1">
    <location>
        <begin position="234"/>
        <end position="253"/>
    </location>
</feature>
<protein>
    <submittedName>
        <fullName evidence="2">Uncharacterized protein</fullName>
    </submittedName>
</protein>
<feature type="transmembrane region" description="Helical" evidence="1">
    <location>
        <begin position="209"/>
        <end position="228"/>
    </location>
</feature>
<accession>A0ABT2UKL7</accession>
<dbReference type="EMBL" id="JAOQIO010000084">
    <property type="protein sequence ID" value="MCU6794661.1"/>
    <property type="molecule type" value="Genomic_DNA"/>
</dbReference>
<feature type="transmembrane region" description="Helical" evidence="1">
    <location>
        <begin position="75"/>
        <end position="93"/>
    </location>
</feature>
<sequence length="259" mass="30393">MAIEQVPEYYYSFIAIKESFLSSRGMAVKLKTIATGGGNFMLANQQILEYLIYFLVWPSFFVLALAIFRMRLKQYVIPIIVSTCIMTPVAALLQSSEIIYLLTIIQPLAFLFCLMVVFRFKFFHSIMMIGLVFVYSISAEFAYNMIVAQFNYQYFLNILQDEYIMQGFWVSFINYMTTYLIIRSRWGFTFISTRNSKIHSSAMIIQNKLYLSVLIFLASFSMISLSVYLWKDMFLFIFTSTSTILAFVLHYSYKREFLD</sequence>
<keyword evidence="1" id="KW-0812">Transmembrane</keyword>
<gene>
    <name evidence="2" type="ORF">OB236_21355</name>
</gene>